<protein>
    <submittedName>
        <fullName evidence="3">M20/M25/M40 family metallo-hydrolase</fullName>
    </submittedName>
</protein>
<evidence type="ECO:0000256" key="2">
    <source>
        <dbReference type="ARBA" id="ARBA00022801"/>
    </source>
</evidence>
<evidence type="ECO:0000313" key="3">
    <source>
        <dbReference type="EMBL" id="MDI3236111.1"/>
    </source>
</evidence>
<dbReference type="EMBL" id="JASBQV010000029">
    <property type="protein sequence ID" value="MDI3236111.1"/>
    <property type="molecule type" value="Genomic_DNA"/>
</dbReference>
<accession>A0ABT6R739</accession>
<evidence type="ECO:0000256" key="1">
    <source>
        <dbReference type="ARBA" id="ARBA00022723"/>
    </source>
</evidence>
<gene>
    <name evidence="3" type="ORF">QK289_13935</name>
</gene>
<dbReference type="PANTHER" id="PTHR32481:SF0">
    <property type="entry name" value="AMINOPEPTIDASE YPDE-RELATED"/>
    <property type="match status" value="1"/>
</dbReference>
<keyword evidence="1" id="KW-0479">Metal-binding</keyword>
<organism evidence="3 4">
    <name type="scientific">Exiguobacterium antarcticum</name>
    <dbReference type="NCBI Taxonomy" id="132920"/>
    <lineage>
        <taxon>Bacteria</taxon>
        <taxon>Bacillati</taxon>
        <taxon>Bacillota</taxon>
        <taxon>Bacilli</taxon>
        <taxon>Bacillales</taxon>
        <taxon>Bacillales Family XII. Incertae Sedis</taxon>
        <taxon>Exiguobacterium</taxon>
    </lineage>
</organism>
<evidence type="ECO:0000313" key="4">
    <source>
        <dbReference type="Proteomes" id="UP001243286"/>
    </source>
</evidence>
<dbReference type="Proteomes" id="UP001243286">
    <property type="component" value="Unassembled WGS sequence"/>
</dbReference>
<dbReference type="RefSeq" id="WP_014969339.1">
    <property type="nucleotide sequence ID" value="NZ_JASBQV010000029.1"/>
</dbReference>
<comment type="caution">
    <text evidence="3">The sequence shown here is derived from an EMBL/GenBank/DDBJ whole genome shotgun (WGS) entry which is preliminary data.</text>
</comment>
<dbReference type="Gene3D" id="3.40.630.10">
    <property type="entry name" value="Zn peptidases"/>
    <property type="match status" value="1"/>
</dbReference>
<reference evidence="3 4" key="1">
    <citation type="submission" date="2023-04" db="EMBL/GenBank/DDBJ databases">
        <title>Antarctic isolates genomes.</title>
        <authorList>
            <person name="Dimov S.G."/>
        </authorList>
    </citation>
    <scope>NUCLEOTIDE SEQUENCE [LARGE SCALE GENOMIC DNA]</scope>
    <source>
        <strain evidence="3 4">AL19</strain>
    </source>
</reference>
<name>A0ABT6R739_9BACL</name>
<dbReference type="InterPro" id="IPR008007">
    <property type="entry name" value="Peptidase_M42"/>
</dbReference>
<proteinExistence type="predicted"/>
<dbReference type="PANTHER" id="PTHR32481">
    <property type="entry name" value="AMINOPEPTIDASE"/>
    <property type="match status" value="1"/>
</dbReference>
<sequence length="423" mass="47547">MTNATILLARHGLSQDDRFSKTHVARLTQSILQYPTKDWSDRQLIEWIQQVPFKDLPGREAMINPLTDDLPYQSFDPYIRGIVRWLNTLGILTLSCCDGHARGRASIVLQQAPSLEQWQLLQLALPHQMTMQLIHLTLQLNYRRSGFASLLLFAERLYRLTADRTYLNTLRLEQFKQRLLTWLDIPGVSRRERLVAIRLRNELKSQTDFLYTDKRGNVLATIPCGVGPTILLSAHMDTIELIEEGRVILENGTTLRSSSGILGADDRAGITTILEVLDRVRNTNFSGTLKLAFTVQEEIGCQGAEGIDSAFLKDVDAAIVVDRRGTRDIVTACRNQIPFCTSEFGQLFEEAGRLAGMPDWQTTTNGGSSDTNVFAGFGIPSVNLSVGYRHEHTEHETVDYAATFETVALIESVLHHQLIPLRS</sequence>
<dbReference type="InterPro" id="IPR051464">
    <property type="entry name" value="Peptidase_M42_aminopept"/>
</dbReference>
<dbReference type="Pfam" id="PF05343">
    <property type="entry name" value="Peptidase_M42"/>
    <property type="match status" value="1"/>
</dbReference>
<dbReference type="SUPFAM" id="SSF53187">
    <property type="entry name" value="Zn-dependent exopeptidases"/>
    <property type="match status" value="1"/>
</dbReference>
<keyword evidence="4" id="KW-1185">Reference proteome</keyword>
<keyword evidence="2" id="KW-0378">Hydrolase</keyword>